<dbReference type="Gene3D" id="3.80.10.10">
    <property type="entry name" value="Ribonuclease Inhibitor"/>
    <property type="match status" value="1"/>
</dbReference>
<dbReference type="OrthoDB" id="3637487at2759"/>
<evidence type="ECO:0000313" key="1">
    <source>
        <dbReference type="EMBL" id="EXU95009.1"/>
    </source>
</evidence>
<accession>A0A0A1UMJ9</accession>
<dbReference type="eggNOG" id="ENOG502RN4E">
    <property type="taxonomic scope" value="Eukaryota"/>
</dbReference>
<name>A0A0A1UMJ9_9HYPO</name>
<proteinExistence type="predicted"/>
<dbReference type="AlphaFoldDB" id="A0A0A1UMJ9"/>
<dbReference type="InterPro" id="IPR036047">
    <property type="entry name" value="F-box-like_dom_sf"/>
</dbReference>
<dbReference type="InterPro" id="IPR032675">
    <property type="entry name" value="LRR_dom_sf"/>
</dbReference>
<gene>
    <name evidence="1" type="ORF">X797_011916</name>
</gene>
<reference evidence="1 2" key="1">
    <citation type="submission" date="2014-02" db="EMBL/GenBank/DDBJ databases">
        <title>The genome sequence of the entomopathogenic fungus Metarhizium robertsii ARSEF 2575.</title>
        <authorList>
            <person name="Giuliano Garisto Donzelli B."/>
            <person name="Roe B.A."/>
            <person name="Macmil S.L."/>
            <person name="Krasnoff S.B."/>
            <person name="Gibson D.M."/>
        </authorList>
    </citation>
    <scope>NUCLEOTIDE SEQUENCE [LARGE SCALE GENOMIC DNA]</scope>
    <source>
        <strain evidence="1 2">ARSEF 2575</strain>
    </source>
</reference>
<dbReference type="Proteomes" id="UP000030151">
    <property type="component" value="Unassembled WGS sequence"/>
</dbReference>
<organism evidence="1 2">
    <name type="scientific">Metarhizium robertsii</name>
    <dbReference type="NCBI Taxonomy" id="568076"/>
    <lineage>
        <taxon>Eukaryota</taxon>
        <taxon>Fungi</taxon>
        <taxon>Dikarya</taxon>
        <taxon>Ascomycota</taxon>
        <taxon>Pezizomycotina</taxon>
        <taxon>Sordariomycetes</taxon>
        <taxon>Hypocreomycetidae</taxon>
        <taxon>Hypocreales</taxon>
        <taxon>Clavicipitaceae</taxon>
        <taxon>Metarhizium</taxon>
    </lineage>
</organism>
<sequence length="345" mass="39007">MSLYQLPPEILLYVFRLLGPAFFRQDARRLLVSRQWYQLARPVLLQDLNFSAESLRSFVLATEKVGMIRSIRNHVKTLSLALDGFENWHSAQFEPSSAELSGIDLQTMNTWTSELNDFLVALAGILQQCTRLQSLKLEARPEGHGPRVGLPRRDYLMASPLASLVFISRLTCLEIDTGGTHLIQNNTSKMHLCANINKMLPTLRRLRCRTSDICPRILDVPGNGPLISLEDFVINLSLSEMSSSDTSYRYPSRCERIPGDSFPRLKADVESHAREVVRMMKNPRIARIVSHTFPGLKMHSFDAITGRRMLLSSAAPWDADGDEIEERVAVQDLFDSDSSSEEFLL</sequence>
<comment type="caution">
    <text evidence="1">The sequence shown here is derived from an EMBL/GenBank/DDBJ whole genome shotgun (WGS) entry which is preliminary data.</text>
</comment>
<dbReference type="HOGENOM" id="CLU_045152_0_0_1"/>
<dbReference type="EMBL" id="JELW01000114">
    <property type="protein sequence ID" value="EXU95009.1"/>
    <property type="molecule type" value="Genomic_DNA"/>
</dbReference>
<protein>
    <submittedName>
        <fullName evidence="1">F-box-like domain protein</fullName>
    </submittedName>
</protein>
<dbReference type="SUPFAM" id="SSF81383">
    <property type="entry name" value="F-box domain"/>
    <property type="match status" value="1"/>
</dbReference>
<evidence type="ECO:0000313" key="2">
    <source>
        <dbReference type="Proteomes" id="UP000030151"/>
    </source>
</evidence>